<reference evidence="1 2" key="1">
    <citation type="submission" date="2019-07" db="EMBL/GenBank/DDBJ databases">
        <title>Deep subsurface shale carbon reservoir microbial communities from Ohio and West Virginia, USA.</title>
        <authorList>
            <person name="Wrighton K."/>
        </authorList>
    </citation>
    <scope>NUCLEOTIDE SEQUENCE [LARGE SCALE GENOMIC DNA]</scope>
    <source>
        <strain evidence="1 2">NP_8Ht</strain>
    </source>
</reference>
<gene>
    <name evidence="1" type="ORF">A9A72_124254</name>
</gene>
<dbReference type="Gene3D" id="1.10.238.160">
    <property type="match status" value="1"/>
</dbReference>
<comment type="caution">
    <text evidence="1">The sequence shown here is derived from an EMBL/GenBank/DDBJ whole genome shotgun (WGS) entry which is preliminary data.</text>
</comment>
<dbReference type="PANTHER" id="PTHR36154">
    <property type="entry name" value="DNA-BINDING TRANSCRIPTIONAL ACTIVATOR ALPA"/>
    <property type="match status" value="1"/>
</dbReference>
<dbReference type="InterPro" id="IPR009061">
    <property type="entry name" value="DNA-bd_dom_put_sf"/>
</dbReference>
<dbReference type="PANTHER" id="PTHR36154:SF1">
    <property type="entry name" value="DNA-BINDING TRANSCRIPTIONAL ACTIVATOR ALPA"/>
    <property type="match status" value="1"/>
</dbReference>
<accession>A0A5S5B4K8</accession>
<evidence type="ECO:0000313" key="2">
    <source>
        <dbReference type="Proteomes" id="UP000324282"/>
    </source>
</evidence>
<proteinExistence type="predicted"/>
<dbReference type="InterPro" id="IPR010260">
    <property type="entry name" value="AlpA"/>
</dbReference>
<organism evidence="1 2">
    <name type="scientific">Stutzerimonas stutzeri</name>
    <name type="common">Pseudomonas stutzeri</name>
    <dbReference type="NCBI Taxonomy" id="316"/>
    <lineage>
        <taxon>Bacteria</taxon>
        <taxon>Pseudomonadati</taxon>
        <taxon>Pseudomonadota</taxon>
        <taxon>Gammaproteobacteria</taxon>
        <taxon>Pseudomonadales</taxon>
        <taxon>Pseudomonadaceae</taxon>
        <taxon>Stutzerimonas</taxon>
    </lineage>
</organism>
<dbReference type="AlphaFoldDB" id="A0A5S5B4K8"/>
<dbReference type="EMBL" id="VNHQ01000014">
    <property type="protein sequence ID" value="TYP61518.1"/>
    <property type="molecule type" value="Genomic_DNA"/>
</dbReference>
<evidence type="ECO:0000313" key="1">
    <source>
        <dbReference type="EMBL" id="TYP61518.1"/>
    </source>
</evidence>
<sequence length="63" mass="7456">MKLIRLQQVMEMTGLGRSTIYKYISDEWFPRPVPLGGRSVGWVEREVDEWIIARIKERDTNTC</sequence>
<dbReference type="Proteomes" id="UP000324282">
    <property type="component" value="Unassembled WGS sequence"/>
</dbReference>
<dbReference type="Pfam" id="PF05930">
    <property type="entry name" value="Phage_AlpA"/>
    <property type="match status" value="1"/>
</dbReference>
<name>A0A5S5B4K8_STUST</name>
<dbReference type="InterPro" id="IPR052931">
    <property type="entry name" value="Prophage_regulatory_activator"/>
</dbReference>
<protein>
    <submittedName>
        <fullName evidence="1">AlpA family transcriptional regulator</fullName>
    </submittedName>
</protein>
<dbReference type="RefSeq" id="WP_148926179.1">
    <property type="nucleotide sequence ID" value="NZ_VNHQ01000014.1"/>
</dbReference>
<dbReference type="OrthoDB" id="8455288at2"/>
<dbReference type="SUPFAM" id="SSF46955">
    <property type="entry name" value="Putative DNA-binding domain"/>
    <property type="match status" value="1"/>
</dbReference>